<dbReference type="GO" id="GO:0005615">
    <property type="term" value="C:extracellular space"/>
    <property type="evidence" value="ECO:0000318"/>
    <property type="project" value="GO_Central"/>
</dbReference>
<dbReference type="InterPro" id="IPR001314">
    <property type="entry name" value="Peptidase_S1A"/>
</dbReference>
<dbReference type="CDD" id="cd00190">
    <property type="entry name" value="Tryp_SPc"/>
    <property type="match status" value="1"/>
</dbReference>
<dbReference type="PANTHER" id="PTHR24264">
    <property type="entry name" value="TRYPSIN-RELATED"/>
    <property type="match status" value="1"/>
</dbReference>
<dbReference type="SMART" id="SM00020">
    <property type="entry name" value="Tryp_SPc"/>
    <property type="match status" value="1"/>
</dbReference>
<dbReference type="PROSITE" id="PS01253">
    <property type="entry name" value="FN1_1"/>
    <property type="match status" value="1"/>
</dbReference>
<reference evidence="19" key="1">
    <citation type="submission" date="2009-12" db="EMBL/GenBank/DDBJ databases">
        <title>The Genome Sequence of Anolis carolinensis (Green Anole Lizard).</title>
        <authorList>
            <consortium name="The Genome Sequencing Platform"/>
            <person name="Di Palma F."/>
            <person name="Alfoldi J."/>
            <person name="Heiman D."/>
            <person name="Young S."/>
            <person name="Grabherr M."/>
            <person name="Johnson J."/>
            <person name="Lander E.S."/>
            <person name="Lindblad-Toh K."/>
        </authorList>
    </citation>
    <scope>NUCLEOTIDE SEQUENCE [LARGE SCALE GENOMIC DNA]</scope>
    <source>
        <strain evidence="19">JBL SC #1</strain>
    </source>
</reference>
<dbReference type="InterPro" id="IPR012224">
    <property type="entry name" value="Pept_S1A_FX"/>
</dbReference>
<dbReference type="GO" id="GO:0004252">
    <property type="term" value="F:serine-type endopeptidase activity"/>
    <property type="evidence" value="ECO:0000318"/>
    <property type="project" value="GO_Central"/>
</dbReference>
<organism evidence="19 20">
    <name type="scientific">Anolis carolinensis</name>
    <name type="common">Green anole</name>
    <name type="synonym">American chameleon</name>
    <dbReference type="NCBI Taxonomy" id="28377"/>
    <lineage>
        <taxon>Eukaryota</taxon>
        <taxon>Metazoa</taxon>
        <taxon>Chordata</taxon>
        <taxon>Craniata</taxon>
        <taxon>Vertebrata</taxon>
        <taxon>Euteleostomi</taxon>
        <taxon>Lepidosauria</taxon>
        <taxon>Squamata</taxon>
        <taxon>Bifurcata</taxon>
        <taxon>Unidentata</taxon>
        <taxon>Episquamata</taxon>
        <taxon>Toxicofera</taxon>
        <taxon>Iguania</taxon>
        <taxon>Dactyloidae</taxon>
        <taxon>Anolis</taxon>
    </lineage>
</organism>
<reference evidence="19" key="3">
    <citation type="submission" date="2025-09" db="UniProtKB">
        <authorList>
            <consortium name="Ensembl"/>
        </authorList>
    </citation>
    <scope>IDENTIFICATION</scope>
</reference>
<feature type="disulfide bond" evidence="13">
    <location>
        <begin position="63"/>
        <end position="72"/>
    </location>
</feature>
<dbReference type="Gene3D" id="2.10.25.10">
    <property type="entry name" value="Laminin"/>
    <property type="match status" value="2"/>
</dbReference>
<dbReference type="PROSITE" id="PS50026">
    <property type="entry name" value="EGF_3"/>
    <property type="match status" value="2"/>
</dbReference>
<feature type="disulfide bond" evidence="14">
    <location>
        <begin position="161"/>
        <end position="238"/>
    </location>
</feature>
<dbReference type="Ensembl" id="ENSACAT00000040101.1">
    <property type="protein sequence ID" value="ENSACAP00000023691.1"/>
    <property type="gene ID" value="ENSACAG00000005806.3"/>
</dbReference>
<evidence type="ECO:0000259" key="18">
    <source>
        <dbReference type="PROSITE" id="PS51091"/>
    </source>
</evidence>
<dbReference type="InterPro" id="IPR018056">
    <property type="entry name" value="Kringle_CS"/>
</dbReference>
<evidence type="ECO:0000256" key="1">
    <source>
        <dbReference type="ARBA" id="ARBA00004613"/>
    </source>
</evidence>
<dbReference type="PROSITE" id="PS50240">
    <property type="entry name" value="TRYPSIN_DOM"/>
    <property type="match status" value="1"/>
</dbReference>
<dbReference type="Pfam" id="PF00089">
    <property type="entry name" value="Trypsin"/>
    <property type="match status" value="1"/>
</dbReference>
<comment type="similarity">
    <text evidence="2">Belongs to the peptidase S1 family. Snake venom subfamily.</text>
</comment>
<proteinExistence type="inferred from homology"/>
<evidence type="ECO:0000256" key="4">
    <source>
        <dbReference type="ARBA" id="ARBA00022536"/>
    </source>
</evidence>
<dbReference type="InterPro" id="IPR033116">
    <property type="entry name" value="TRYPSIN_SER"/>
</dbReference>
<dbReference type="InterPro" id="IPR000083">
    <property type="entry name" value="Fibronectin_type1"/>
</dbReference>
<dbReference type="InterPro" id="IPR038178">
    <property type="entry name" value="Kringle_sf"/>
</dbReference>
<evidence type="ECO:0000313" key="19">
    <source>
        <dbReference type="Ensembl" id="ENSACAP00000023691.1"/>
    </source>
</evidence>
<protein>
    <recommendedName>
        <fullName evidence="21">Hepatocyte growth factor activator</fullName>
    </recommendedName>
</protein>
<dbReference type="GO" id="GO:0005509">
    <property type="term" value="F:calcium ion binding"/>
    <property type="evidence" value="ECO:0007669"/>
    <property type="project" value="InterPro"/>
</dbReference>
<reference evidence="19" key="2">
    <citation type="submission" date="2025-08" db="UniProtKB">
        <authorList>
            <consortium name="Ensembl"/>
        </authorList>
    </citation>
    <scope>IDENTIFICATION</scope>
</reference>
<keyword evidence="4 13" id="KW-0245">EGF-like domain</keyword>
<dbReference type="PANTHER" id="PTHR24264:SF43">
    <property type="entry name" value="HEPATOCYTE GROWTH FACTOR ACTIVATOR"/>
    <property type="match status" value="1"/>
</dbReference>
<evidence type="ECO:0000256" key="9">
    <source>
        <dbReference type="ARBA" id="ARBA00022825"/>
    </source>
</evidence>
<dbReference type="CDD" id="cd00108">
    <property type="entry name" value="KR"/>
    <property type="match status" value="1"/>
</dbReference>
<feature type="active site" description="Charge relay system" evidence="12">
    <location>
        <position position="372"/>
    </location>
</feature>
<dbReference type="FunFam" id="2.40.20.10:FF:000016">
    <property type="entry name" value="Coagulation factor XII"/>
    <property type="match status" value="1"/>
</dbReference>
<evidence type="ECO:0000256" key="5">
    <source>
        <dbReference type="ARBA" id="ARBA00022572"/>
    </source>
</evidence>
<dbReference type="Proteomes" id="UP000001646">
    <property type="component" value="Unplaced"/>
</dbReference>
<accession>A0A803SL51</accession>
<dbReference type="InterPro" id="IPR050127">
    <property type="entry name" value="Serine_Proteases_S1"/>
</dbReference>
<evidence type="ECO:0000256" key="8">
    <source>
        <dbReference type="ARBA" id="ARBA00022801"/>
    </source>
</evidence>
<dbReference type="GO" id="GO:0007596">
    <property type="term" value="P:blood coagulation"/>
    <property type="evidence" value="ECO:0000318"/>
    <property type="project" value="GO_Central"/>
</dbReference>
<evidence type="ECO:0000256" key="7">
    <source>
        <dbReference type="ARBA" id="ARBA00022729"/>
    </source>
</evidence>
<dbReference type="Pfam" id="PF00051">
    <property type="entry name" value="Kringle"/>
    <property type="match status" value="1"/>
</dbReference>
<evidence type="ECO:0008006" key="21">
    <source>
        <dbReference type="Google" id="ProtNLM"/>
    </source>
</evidence>
<evidence type="ECO:0000259" key="16">
    <source>
        <dbReference type="PROSITE" id="PS50070"/>
    </source>
</evidence>
<keyword evidence="10 13" id="KW-1015">Disulfide bond</keyword>
<dbReference type="CDD" id="cd00061">
    <property type="entry name" value="FN1"/>
    <property type="match status" value="1"/>
</dbReference>
<keyword evidence="8" id="KW-0378">Hydrolase</keyword>
<evidence type="ECO:0000256" key="10">
    <source>
        <dbReference type="ARBA" id="ARBA00023157"/>
    </source>
</evidence>
<sequence>MPGLLGLASSSWGKPQTLEMIMLGCDAKIMRSLDFSDLCRSHPCRNGGTCLTPCDRCSPTCICPAAFMGGNCEVAKCFDETLYEYFESGKTWARIYQGTVQHCTCINSLVECQREQYTDCAINPCLQGGACRRTAFTNRTVCGCRDPFVGKYCNIIPSQHCQSGNGLNYRGIVKKTVSGNNCLPWNSDLLNADFADNPVQLGLGAHSYCRNLDDDEKPWCYFIKDNTVSWEYCNITSCELGMFSLQKRRLRRDMIAIYKYEFAVVRNSCGKRHKKRSFLRPRIVGGSSALPGSHPWLAAIYIGQEFCAGSLIRSCWVLTSAHCFASSPLKSTIRVVLGQHFLNKTTDVTQEFDVERYIMHPDYTVYKPTENDIALIKLKKSKQRCAVKSQFVQPICLPEKGMSFPDHYKCQIAGWGHLHENSSSYSHVLQETSVQIIPDYKCQNYEVYGADISENMFCAGFLEGKTDACQGDSGGPLACAKDGISYLYGIISWGDGCGKAGKPGVYTKVTNYVDWINEKISPALRKTSSS</sequence>
<dbReference type="PIRSF" id="PIRSF001143">
    <property type="entry name" value="Factor_X"/>
    <property type="match status" value="1"/>
</dbReference>
<dbReference type="InterPro" id="IPR013806">
    <property type="entry name" value="Kringle-like"/>
</dbReference>
<dbReference type="SUPFAM" id="SSF57440">
    <property type="entry name" value="Kringle-like"/>
    <property type="match status" value="1"/>
</dbReference>
<dbReference type="InterPro" id="IPR000001">
    <property type="entry name" value="Kringle"/>
</dbReference>
<feature type="domain" description="EGF-like" evidence="15">
    <location>
        <begin position="116"/>
        <end position="154"/>
    </location>
</feature>
<dbReference type="PROSITE" id="PS01186">
    <property type="entry name" value="EGF_2"/>
    <property type="match status" value="1"/>
</dbReference>
<evidence type="ECO:0000256" key="2">
    <source>
        <dbReference type="ARBA" id="ARBA00009228"/>
    </source>
</evidence>
<keyword evidence="3" id="KW-0964">Secreted</keyword>
<dbReference type="SMART" id="SM00130">
    <property type="entry name" value="KR"/>
    <property type="match status" value="1"/>
</dbReference>
<keyword evidence="11" id="KW-0325">Glycoprotein</keyword>
<dbReference type="PROSITE" id="PS00135">
    <property type="entry name" value="TRYPSIN_SER"/>
    <property type="match status" value="1"/>
</dbReference>
<dbReference type="InterPro" id="IPR009003">
    <property type="entry name" value="Peptidase_S1_PA"/>
</dbReference>
<keyword evidence="9" id="KW-0720">Serine protease</keyword>
<dbReference type="PROSITE" id="PS00022">
    <property type="entry name" value="EGF_1"/>
    <property type="match status" value="2"/>
</dbReference>
<evidence type="ECO:0000256" key="12">
    <source>
        <dbReference type="PIRSR" id="PIRSR001143-1"/>
    </source>
</evidence>
<feature type="disulfide bond" evidence="13">
    <location>
        <begin position="144"/>
        <end position="153"/>
    </location>
</feature>
<evidence type="ECO:0000256" key="3">
    <source>
        <dbReference type="ARBA" id="ARBA00022525"/>
    </source>
</evidence>
<dbReference type="FunFam" id="2.40.10.10:FF:000061">
    <property type="entry name" value="Hepatocyte growth factor activator"/>
    <property type="match status" value="1"/>
</dbReference>
<keyword evidence="6" id="KW-0645">Protease</keyword>
<keyword evidence="5 14" id="KW-0420">Kringle</keyword>
<dbReference type="AlphaFoldDB" id="A0A803SL51"/>
<keyword evidence="7" id="KW-0732">Signal</keyword>
<dbReference type="InterPro" id="IPR043504">
    <property type="entry name" value="Peptidase_S1_PA_chymotrypsin"/>
</dbReference>
<feature type="domain" description="Kringle" evidence="16">
    <location>
        <begin position="160"/>
        <end position="238"/>
    </location>
</feature>
<dbReference type="Gene3D" id="2.40.20.10">
    <property type="entry name" value="Plasminogen Kringle 4"/>
    <property type="match status" value="1"/>
</dbReference>
<evidence type="ECO:0000256" key="13">
    <source>
        <dbReference type="PROSITE-ProRule" id="PRU00076"/>
    </source>
</evidence>
<dbReference type="InParanoid" id="A0A803SL51"/>
<dbReference type="InterPro" id="IPR000742">
    <property type="entry name" value="EGF"/>
</dbReference>
<feature type="active site" description="Charge relay system" evidence="12">
    <location>
        <position position="322"/>
    </location>
</feature>
<dbReference type="GO" id="GO:0031638">
    <property type="term" value="P:zymogen activation"/>
    <property type="evidence" value="ECO:0000318"/>
    <property type="project" value="GO_Central"/>
</dbReference>
<dbReference type="Bgee" id="ENSACAG00000005806">
    <property type="expression patterns" value="Expressed in liver and 5 other cell types or tissues"/>
</dbReference>
<dbReference type="PROSITE" id="PS51091">
    <property type="entry name" value="FN1_2"/>
    <property type="match status" value="1"/>
</dbReference>
<feature type="domain" description="Fibronectin type-I" evidence="18">
    <location>
        <begin position="75"/>
        <end position="115"/>
    </location>
</feature>
<dbReference type="InterPro" id="IPR001254">
    <property type="entry name" value="Trypsin_dom"/>
</dbReference>
<evidence type="ECO:0000256" key="14">
    <source>
        <dbReference type="PROSITE-ProRule" id="PRU00121"/>
    </source>
</evidence>
<dbReference type="SUPFAM" id="SSF57196">
    <property type="entry name" value="EGF/Laminin"/>
    <property type="match status" value="1"/>
</dbReference>
<evidence type="ECO:0000256" key="6">
    <source>
        <dbReference type="ARBA" id="ARBA00022670"/>
    </source>
</evidence>
<gene>
    <name evidence="19" type="primary">hgfac</name>
</gene>
<comment type="subcellular location">
    <subcellularLocation>
        <location evidence="1">Secreted</location>
    </subcellularLocation>
</comment>
<dbReference type="PROSITE" id="PS00021">
    <property type="entry name" value="KRINGLE_1"/>
    <property type="match status" value="1"/>
</dbReference>
<feature type="active site" description="Charge relay system" evidence="12">
    <location>
        <position position="473"/>
    </location>
</feature>
<feature type="domain" description="EGF-like" evidence="15">
    <location>
        <begin position="35"/>
        <end position="73"/>
    </location>
</feature>
<evidence type="ECO:0000259" key="15">
    <source>
        <dbReference type="PROSITE" id="PS50026"/>
    </source>
</evidence>
<evidence type="ECO:0000259" key="17">
    <source>
        <dbReference type="PROSITE" id="PS50240"/>
    </source>
</evidence>
<dbReference type="Gene3D" id="2.40.10.10">
    <property type="entry name" value="Trypsin-like serine proteases"/>
    <property type="match status" value="1"/>
</dbReference>
<dbReference type="SUPFAM" id="SSF50494">
    <property type="entry name" value="Trypsin-like serine proteases"/>
    <property type="match status" value="1"/>
</dbReference>
<evidence type="ECO:0000313" key="20">
    <source>
        <dbReference type="Proteomes" id="UP000001646"/>
    </source>
</evidence>
<dbReference type="SMART" id="SM00181">
    <property type="entry name" value="EGF"/>
    <property type="match status" value="2"/>
</dbReference>
<feature type="disulfide bond" evidence="13">
    <location>
        <begin position="44"/>
        <end position="61"/>
    </location>
</feature>
<dbReference type="GO" id="GO:0035821">
    <property type="term" value="P:modulation of process of another organism"/>
    <property type="evidence" value="ECO:0007669"/>
    <property type="project" value="UniProtKB-ARBA"/>
</dbReference>
<keyword evidence="20" id="KW-1185">Reference proteome</keyword>
<dbReference type="GO" id="GO:0005791">
    <property type="term" value="C:rough endoplasmic reticulum"/>
    <property type="evidence" value="ECO:0000318"/>
    <property type="project" value="GO_Central"/>
</dbReference>
<evidence type="ECO:0000256" key="11">
    <source>
        <dbReference type="ARBA" id="ARBA00023180"/>
    </source>
</evidence>
<name>A0A803SL51_ANOCA</name>
<dbReference type="PRINTS" id="PR00722">
    <property type="entry name" value="CHYMOTRYPSIN"/>
</dbReference>
<feature type="domain" description="Peptidase S1" evidence="17">
    <location>
        <begin position="283"/>
        <end position="521"/>
    </location>
</feature>
<comment type="caution">
    <text evidence="13">Lacks conserved residue(s) required for the propagation of feature annotation.</text>
</comment>
<dbReference type="PROSITE" id="PS50070">
    <property type="entry name" value="KRINGLE_2"/>
    <property type="match status" value="1"/>
</dbReference>
<dbReference type="GeneTree" id="ENSGT00940000159778"/>
<feature type="disulfide bond" evidence="13">
    <location>
        <begin position="125"/>
        <end position="142"/>
    </location>
</feature>
<dbReference type="PRINTS" id="PR00018">
    <property type="entry name" value="KRINGLE"/>
</dbReference>